<comment type="caution">
    <text evidence="1">The sequence shown here is derived from an EMBL/GenBank/DDBJ whole genome shotgun (WGS) entry which is preliminary data.</text>
</comment>
<gene>
    <name evidence="1" type="ORF">NBEOAGPD_4922</name>
</gene>
<keyword evidence="2" id="KW-1185">Reference proteome</keyword>
<dbReference type="EMBL" id="BPQM01000152">
    <property type="protein sequence ID" value="GJD81668.1"/>
    <property type="molecule type" value="Genomic_DNA"/>
</dbReference>
<reference evidence="1" key="1">
    <citation type="journal article" date="2016" name="Front. Microbiol.">
        <title>Genome Sequence of the Piezophilic, Mesophilic Sulfate-Reducing Bacterium Desulfovibrio indicus J2T.</title>
        <authorList>
            <person name="Cao J."/>
            <person name="Maignien L."/>
            <person name="Shao Z."/>
            <person name="Alain K."/>
            <person name="Jebbar M."/>
        </authorList>
    </citation>
    <scope>NUCLEOTIDE SEQUENCE</scope>
    <source>
        <strain evidence="1">NBRC 103626</strain>
    </source>
</reference>
<organism evidence="1 2">
    <name type="scientific">Methylobacterium gregans</name>
    <dbReference type="NCBI Taxonomy" id="374424"/>
    <lineage>
        <taxon>Bacteria</taxon>
        <taxon>Pseudomonadati</taxon>
        <taxon>Pseudomonadota</taxon>
        <taxon>Alphaproteobacteria</taxon>
        <taxon>Hyphomicrobiales</taxon>
        <taxon>Methylobacteriaceae</taxon>
        <taxon>Methylobacterium</taxon>
    </lineage>
</organism>
<evidence type="ECO:0000313" key="1">
    <source>
        <dbReference type="EMBL" id="GJD81668.1"/>
    </source>
</evidence>
<reference evidence="1" key="2">
    <citation type="submission" date="2021-08" db="EMBL/GenBank/DDBJ databases">
        <authorList>
            <person name="Tani A."/>
            <person name="Ola A."/>
            <person name="Ogura Y."/>
            <person name="Katsura K."/>
            <person name="Hayashi T."/>
        </authorList>
    </citation>
    <scope>NUCLEOTIDE SEQUENCE</scope>
    <source>
        <strain evidence="1">NBRC 103626</strain>
    </source>
</reference>
<accession>A0AA37HTJ5</accession>
<proteinExistence type="predicted"/>
<dbReference type="Proteomes" id="UP001055108">
    <property type="component" value="Unassembled WGS sequence"/>
</dbReference>
<evidence type="ECO:0000313" key="2">
    <source>
        <dbReference type="Proteomes" id="UP001055108"/>
    </source>
</evidence>
<name>A0AA37HTJ5_9HYPH</name>
<dbReference type="RefSeq" id="WP_238306899.1">
    <property type="nucleotide sequence ID" value="NZ_BPQM01000152.1"/>
</dbReference>
<protein>
    <submittedName>
        <fullName evidence="1">Uncharacterized protein</fullName>
    </submittedName>
</protein>
<sequence>MHAILEAVFPSRIRAVRALLAPGSPSAATALSEAADAVQNTVNHVHDEASQTNWQNLAEMVGIAAKLRRWHQAVRDGEAEADRHLRATRLQRSEWLTAEGSYGSELRTILGVIDGDFSPSDVGALLERLARVPFPVAIFTDDVRELPRWRPDEINDKPELAIAFLEFKINGQEAAAIHRLPANQLHDLELTLRVSRWPEEAERLVLKPVSVEPEDLWDLPEFAFNRPPGSASFTLQAHGRLSIRMRTSLGARPLEFRYSAEFSPVSAEQPVAVAGQRSLRLDSSDASDHLATGYPSLDKRLIALRDSLRAEPRISEQETGIALKLAKPLANLVGQAVQDNIFPKPIDETTLERRVTEHLRRHPEIGFELEVQAQSGGGRTDLSFRQIRIELKVKNDAPVTSEDLNRFALQAAAYAASSDKTIAILCILDGSIKKTPPVTMAEAVRIIPVQPGDRPIYVIAFVFQGNLARPSDLSR</sequence>
<dbReference type="AlphaFoldDB" id="A0AA37HTJ5"/>